<keyword evidence="5" id="KW-1185">Reference proteome</keyword>
<dbReference type="Proteomes" id="UP000182800">
    <property type="component" value="Unassembled WGS sequence"/>
</dbReference>
<gene>
    <name evidence="3" type="ORF">GA0071312_1576</name>
    <name evidence="2" type="ORF">HLUCCO17_12415</name>
</gene>
<dbReference type="InterPro" id="IPR035437">
    <property type="entry name" value="SNase_OB-fold_sf"/>
</dbReference>
<evidence type="ECO:0000313" key="3">
    <source>
        <dbReference type="EMBL" id="SCC80581.1"/>
    </source>
</evidence>
<reference evidence="3 5" key="2">
    <citation type="submission" date="2016-08" db="EMBL/GenBank/DDBJ databases">
        <authorList>
            <person name="Varghese N."/>
            <person name="Submissions Spin"/>
        </authorList>
    </citation>
    <scope>NUCLEOTIDE SEQUENCE [LARGE SCALE GENOMIC DNA]</scope>
    <source>
        <strain evidence="3 5">HL-109</strain>
    </source>
</reference>
<evidence type="ECO:0000313" key="4">
    <source>
        <dbReference type="Proteomes" id="UP000050497"/>
    </source>
</evidence>
<protein>
    <submittedName>
        <fullName evidence="2">Micrococcal nuclease related protein</fullName>
    </submittedName>
</protein>
<dbReference type="OrthoDB" id="7618306at2"/>
<dbReference type="Proteomes" id="UP000050497">
    <property type="component" value="Unassembled WGS sequence"/>
</dbReference>
<evidence type="ECO:0000313" key="2">
    <source>
        <dbReference type="EMBL" id="KPQ10074.1"/>
    </source>
</evidence>
<dbReference type="RefSeq" id="WP_074444515.1">
    <property type="nucleotide sequence ID" value="NZ_FMBM01000002.1"/>
</dbReference>
<name>A0A0N8KE15_9HYPH</name>
<dbReference type="AlphaFoldDB" id="A0A0N8KE15"/>
<sequence length="256" mass="27976">MWRLELCAAAAFALILTATAPAMAQERCRLASAEPGAYLTGLDRHGNPLTADDTAMRLIDLRVSDIAAAETLIARERPAFRRLADAQPDRWGRLPVQALLDDGRPLAHVLIDAGLARVDPGPGSDLCDPALLVREARARAARRGIWAEPANRPLSAHDPDALAARAGENVIVEGRVVSVGERARATYLDFSRRWRGGFTVIIPEEIWRDLLERGIDADYLSGRRIRVRGVMLDWRGPAIELAIAAFIEDLETGPSP</sequence>
<dbReference type="EMBL" id="FMBM01000002">
    <property type="protein sequence ID" value="SCC80581.1"/>
    <property type="molecule type" value="Genomic_DNA"/>
</dbReference>
<feature type="signal peptide" evidence="1">
    <location>
        <begin position="1"/>
        <end position="24"/>
    </location>
</feature>
<reference evidence="2 4" key="1">
    <citation type="submission" date="2015-09" db="EMBL/GenBank/DDBJ databases">
        <title>Identification and resolution of microdiversity through metagenomic sequencing of parallel consortia.</title>
        <authorList>
            <person name="Nelson W.C."/>
            <person name="Romine M.F."/>
            <person name="Lindemann S.R."/>
        </authorList>
    </citation>
    <scope>NUCLEOTIDE SEQUENCE [LARGE SCALE GENOMIC DNA]</scope>
    <source>
        <strain evidence="2">HL-109</strain>
    </source>
</reference>
<comment type="caution">
    <text evidence="2">The sequence shown here is derived from an EMBL/GenBank/DDBJ whole genome shotgun (WGS) entry which is preliminary data.</text>
</comment>
<proteinExistence type="predicted"/>
<dbReference type="Gene3D" id="2.40.50.90">
    <property type="match status" value="1"/>
</dbReference>
<accession>A0A0N8KE15</accession>
<dbReference type="SUPFAM" id="SSF50199">
    <property type="entry name" value="Staphylococcal nuclease"/>
    <property type="match status" value="1"/>
</dbReference>
<evidence type="ECO:0000256" key="1">
    <source>
        <dbReference type="SAM" id="SignalP"/>
    </source>
</evidence>
<dbReference type="EMBL" id="LJSX01000019">
    <property type="protein sequence ID" value="KPQ10074.1"/>
    <property type="molecule type" value="Genomic_DNA"/>
</dbReference>
<evidence type="ECO:0000313" key="5">
    <source>
        <dbReference type="Proteomes" id="UP000182800"/>
    </source>
</evidence>
<dbReference type="STRING" id="1653334.GA0071312_1576"/>
<feature type="chain" id="PRO_5006027842" evidence="1">
    <location>
        <begin position="25"/>
        <end position="256"/>
    </location>
</feature>
<organism evidence="2 4">
    <name type="scientific">Saliniramus fredricksonii</name>
    <dbReference type="NCBI Taxonomy" id="1653334"/>
    <lineage>
        <taxon>Bacteria</taxon>
        <taxon>Pseudomonadati</taxon>
        <taxon>Pseudomonadota</taxon>
        <taxon>Alphaproteobacteria</taxon>
        <taxon>Hyphomicrobiales</taxon>
        <taxon>Salinarimonadaceae</taxon>
        <taxon>Saliniramus</taxon>
    </lineage>
</organism>
<keyword evidence="1" id="KW-0732">Signal</keyword>